<keyword evidence="3" id="KW-0131">Cell cycle</keyword>
<dbReference type="RefSeq" id="WP_303904352.1">
    <property type="nucleotide sequence ID" value="NZ_DYXC01000072.1"/>
</dbReference>
<dbReference type="GO" id="GO:0051301">
    <property type="term" value="P:cell division"/>
    <property type="evidence" value="ECO:0007669"/>
    <property type="project" value="UniProtKB-KW"/>
</dbReference>
<keyword evidence="2" id="KW-0067">ATP-binding</keyword>
<keyword evidence="3" id="KW-0132">Cell division</keyword>
<reference evidence="3" key="1">
    <citation type="journal article" date="2021" name="PeerJ">
        <title>Extensive microbial diversity within the chicken gut microbiome revealed by metagenomics and culture.</title>
        <authorList>
            <person name="Gilroy R."/>
            <person name="Ravi A."/>
            <person name="Getino M."/>
            <person name="Pursley I."/>
            <person name="Horton D.L."/>
            <person name="Alikhan N.F."/>
            <person name="Baker D."/>
            <person name="Gharbi K."/>
            <person name="Hall N."/>
            <person name="Watson M."/>
            <person name="Adriaenssens E.M."/>
            <person name="Foster-Nyarko E."/>
            <person name="Jarju S."/>
            <person name="Secka A."/>
            <person name="Antonio M."/>
            <person name="Oren A."/>
            <person name="Chaudhuri R.R."/>
            <person name="La Ragione R."/>
            <person name="Hildebrand F."/>
            <person name="Pallen M.J."/>
        </authorList>
    </citation>
    <scope>NUCLEOTIDE SEQUENCE</scope>
    <source>
        <strain evidence="3">ChiHjej13B12-14962</strain>
    </source>
</reference>
<dbReference type="NCBIfam" id="NF040713">
    <property type="entry name" value="ZapE"/>
    <property type="match status" value="1"/>
</dbReference>
<evidence type="ECO:0000256" key="1">
    <source>
        <dbReference type="ARBA" id="ARBA00022741"/>
    </source>
</evidence>
<gene>
    <name evidence="3" type="ORF">K8V32_05915</name>
</gene>
<dbReference type="Pfam" id="PF03969">
    <property type="entry name" value="AFG1_ATPase"/>
    <property type="match status" value="1"/>
</dbReference>
<dbReference type="InterPro" id="IPR027417">
    <property type="entry name" value="P-loop_NTPase"/>
</dbReference>
<dbReference type="PANTHER" id="PTHR12169:SF6">
    <property type="entry name" value="AFG1-LIKE ATPASE"/>
    <property type="match status" value="1"/>
</dbReference>
<dbReference type="GO" id="GO:0016887">
    <property type="term" value="F:ATP hydrolysis activity"/>
    <property type="evidence" value="ECO:0007669"/>
    <property type="project" value="InterPro"/>
</dbReference>
<dbReference type="GO" id="GO:0005737">
    <property type="term" value="C:cytoplasm"/>
    <property type="evidence" value="ECO:0007669"/>
    <property type="project" value="TreeGrafter"/>
</dbReference>
<dbReference type="PANTHER" id="PTHR12169">
    <property type="entry name" value="ATPASE N2B"/>
    <property type="match status" value="1"/>
</dbReference>
<sequence length="358" mass="39692">MEITDTTLQISEAVIAHIEDSTTPGGIVLDPEQRRLAEGVIGFLHNVPTAGHPAKLGQSGYFVYGPPGRGKTWLMRQLFEAAPYPTESKRQVHFHDFFRGLQQQLGAKTSTREAIEATLQNLLTGTELFFFDELHVHDPGSAVLLNRLLAAITEHRIPTLITSNYEPEGLLQEPAFHHVIKPGIKILREHFSVVTLDDGTDYRLQHVSHDAGFASGRWLVVESGHTVYQTLRAAGLVPPKQAEATTVLNGHRALRALAVRGTQIWFDFADLLQARSVTSDFMELADGYDQWVLTGVPKLSNTDPASRQRFVTLIDVLVDRDIPLTVCTTVPRTELSSTEQPPVDLFRTMSRLALLGAH</sequence>
<dbReference type="SUPFAM" id="SSF52540">
    <property type="entry name" value="P-loop containing nucleoside triphosphate hydrolases"/>
    <property type="match status" value="1"/>
</dbReference>
<proteinExistence type="predicted"/>
<evidence type="ECO:0000256" key="2">
    <source>
        <dbReference type="ARBA" id="ARBA00022840"/>
    </source>
</evidence>
<dbReference type="EMBL" id="DYXC01000072">
    <property type="protein sequence ID" value="HJF14329.1"/>
    <property type="molecule type" value="Genomic_DNA"/>
</dbReference>
<evidence type="ECO:0000313" key="4">
    <source>
        <dbReference type="Proteomes" id="UP000703315"/>
    </source>
</evidence>
<dbReference type="Proteomes" id="UP000703315">
    <property type="component" value="Unassembled WGS sequence"/>
</dbReference>
<accession>A0A921FLP0</accession>
<dbReference type="GO" id="GO:0005524">
    <property type="term" value="F:ATP binding"/>
    <property type="evidence" value="ECO:0007669"/>
    <property type="project" value="UniProtKB-KW"/>
</dbReference>
<dbReference type="InterPro" id="IPR005654">
    <property type="entry name" value="ATPase_AFG1-like"/>
</dbReference>
<name>A0A921FLP0_9MICC</name>
<comment type="caution">
    <text evidence="3">The sequence shown here is derived from an EMBL/GenBank/DDBJ whole genome shotgun (WGS) entry which is preliminary data.</text>
</comment>
<dbReference type="GO" id="GO:0032153">
    <property type="term" value="C:cell division site"/>
    <property type="evidence" value="ECO:0007669"/>
    <property type="project" value="TreeGrafter"/>
</dbReference>
<protein>
    <submittedName>
        <fullName evidence="3">Cell division protein ZapE</fullName>
    </submittedName>
</protein>
<organism evidence="3 4">
    <name type="scientific">Enteractinococcus helveticum</name>
    <dbReference type="NCBI Taxonomy" id="1837282"/>
    <lineage>
        <taxon>Bacteria</taxon>
        <taxon>Bacillati</taxon>
        <taxon>Actinomycetota</taxon>
        <taxon>Actinomycetes</taxon>
        <taxon>Micrococcales</taxon>
        <taxon>Micrococcaceae</taxon>
    </lineage>
</organism>
<dbReference type="AlphaFoldDB" id="A0A921FLP0"/>
<dbReference type="Gene3D" id="3.40.50.300">
    <property type="entry name" value="P-loop containing nucleotide triphosphate hydrolases"/>
    <property type="match status" value="1"/>
</dbReference>
<keyword evidence="1" id="KW-0547">Nucleotide-binding</keyword>
<reference evidence="3" key="2">
    <citation type="submission" date="2021-09" db="EMBL/GenBank/DDBJ databases">
        <authorList>
            <person name="Gilroy R."/>
        </authorList>
    </citation>
    <scope>NUCLEOTIDE SEQUENCE</scope>
    <source>
        <strain evidence="3">ChiHjej13B12-14962</strain>
    </source>
</reference>
<evidence type="ECO:0000313" key="3">
    <source>
        <dbReference type="EMBL" id="HJF14329.1"/>
    </source>
</evidence>